<dbReference type="EMBL" id="JBGBPQ010000028">
    <property type="protein sequence ID" value="KAL1496910.1"/>
    <property type="molecule type" value="Genomic_DNA"/>
</dbReference>
<feature type="region of interest" description="Disordered" evidence="1">
    <location>
        <begin position="98"/>
        <end position="202"/>
    </location>
</feature>
<feature type="compositionally biased region" description="Low complexity" evidence="1">
    <location>
        <begin position="103"/>
        <end position="112"/>
    </location>
</feature>
<sequence>MMDDLQEEECAAEAESEAKRKKAEKIACDRASKAEDRVRNACRKLLSGRAKGDAARIAIADVCALIKWRGGSVPENTSKSNKDALVVAWEAVQPTMEELRTKAASAPAASPATGKSMNKQSSRKKKKKVVDSSDEEEDEEEERSDDEEDENDQQATCNREDDEGERKDENTDSDDSSDDDDDDDDDEAEAEEGEDEETYDVKCIHAQRGKGKTLMYHVEWEGYEERTWEPAAYLHGTIALEEWNENKEA</sequence>
<evidence type="ECO:0000313" key="4">
    <source>
        <dbReference type="Proteomes" id="UP001515480"/>
    </source>
</evidence>
<reference evidence="3 4" key="1">
    <citation type="journal article" date="2024" name="Science">
        <title>Giant polyketide synthase enzymes in the biosynthesis of giant marine polyether toxins.</title>
        <authorList>
            <person name="Fallon T.R."/>
            <person name="Shende V.V."/>
            <person name="Wierzbicki I.H."/>
            <person name="Pendleton A.L."/>
            <person name="Watervoot N.F."/>
            <person name="Auber R.P."/>
            <person name="Gonzalez D.J."/>
            <person name="Wisecaver J.H."/>
            <person name="Moore B.S."/>
        </authorList>
    </citation>
    <scope>NUCLEOTIDE SEQUENCE [LARGE SCALE GENOMIC DNA]</scope>
    <source>
        <strain evidence="3 4">12B1</strain>
    </source>
</reference>
<dbReference type="InterPro" id="IPR000953">
    <property type="entry name" value="Chromo/chromo_shadow_dom"/>
</dbReference>
<accession>A0AB34IH70</accession>
<dbReference type="PROSITE" id="PS50013">
    <property type="entry name" value="CHROMO_2"/>
    <property type="match status" value="1"/>
</dbReference>
<evidence type="ECO:0000256" key="1">
    <source>
        <dbReference type="SAM" id="MobiDB-lite"/>
    </source>
</evidence>
<comment type="caution">
    <text evidence="3">The sequence shown here is derived from an EMBL/GenBank/DDBJ whole genome shotgun (WGS) entry which is preliminary data.</text>
</comment>
<keyword evidence="4" id="KW-1185">Reference proteome</keyword>
<gene>
    <name evidence="3" type="ORF">AB1Y20_014489</name>
</gene>
<name>A0AB34IH70_PRYPA</name>
<evidence type="ECO:0000313" key="3">
    <source>
        <dbReference type="EMBL" id="KAL1496910.1"/>
    </source>
</evidence>
<feature type="region of interest" description="Disordered" evidence="1">
    <location>
        <begin position="1"/>
        <end position="23"/>
    </location>
</feature>
<feature type="domain" description="Chromo" evidence="2">
    <location>
        <begin position="199"/>
        <end position="249"/>
    </location>
</feature>
<feature type="compositionally biased region" description="Acidic residues" evidence="1">
    <location>
        <begin position="132"/>
        <end position="152"/>
    </location>
</feature>
<dbReference type="AlphaFoldDB" id="A0AB34IH70"/>
<feature type="compositionally biased region" description="Acidic residues" evidence="1">
    <location>
        <begin position="171"/>
        <end position="198"/>
    </location>
</feature>
<dbReference type="SUPFAM" id="SSF54160">
    <property type="entry name" value="Chromo domain-like"/>
    <property type="match status" value="1"/>
</dbReference>
<dbReference type="InterPro" id="IPR016197">
    <property type="entry name" value="Chromo-like_dom_sf"/>
</dbReference>
<dbReference type="Proteomes" id="UP001515480">
    <property type="component" value="Unassembled WGS sequence"/>
</dbReference>
<protein>
    <recommendedName>
        <fullName evidence="2">Chromo domain-containing protein</fullName>
    </recommendedName>
</protein>
<organism evidence="3 4">
    <name type="scientific">Prymnesium parvum</name>
    <name type="common">Toxic golden alga</name>
    <dbReference type="NCBI Taxonomy" id="97485"/>
    <lineage>
        <taxon>Eukaryota</taxon>
        <taxon>Haptista</taxon>
        <taxon>Haptophyta</taxon>
        <taxon>Prymnesiophyceae</taxon>
        <taxon>Prymnesiales</taxon>
        <taxon>Prymnesiaceae</taxon>
        <taxon>Prymnesium</taxon>
    </lineage>
</organism>
<proteinExistence type="predicted"/>
<dbReference type="CDD" id="cd00024">
    <property type="entry name" value="CD_CSD"/>
    <property type="match status" value="1"/>
</dbReference>
<evidence type="ECO:0000259" key="2">
    <source>
        <dbReference type="PROSITE" id="PS50013"/>
    </source>
</evidence>
<feature type="compositionally biased region" description="Acidic residues" evidence="1">
    <location>
        <begin position="1"/>
        <end position="15"/>
    </location>
</feature>
<dbReference type="Gene3D" id="2.40.50.40">
    <property type="match status" value="1"/>
</dbReference>